<dbReference type="Proteomes" id="UP001189624">
    <property type="component" value="Chromosome 5"/>
</dbReference>
<gene>
    <name evidence="1" type="ORF">AYBTSS11_LOCUS16848</name>
</gene>
<dbReference type="EMBL" id="OY731402">
    <property type="protein sequence ID" value="CAJ1956780.1"/>
    <property type="molecule type" value="Genomic_DNA"/>
</dbReference>
<keyword evidence="2" id="KW-1185">Reference proteome</keyword>
<sequence length="90" mass="10445">MVSCPQDRELLFFSLMEKMWYINTLRAWGLNHAKSGDIYAISWNSVMVRRIPLLCMAANNWLLHEAGPLNTMLIIQSRFDSPKLPSQLHL</sequence>
<accession>A0AA86SMF3</accession>
<protein>
    <submittedName>
        <fullName evidence="1">Uncharacterized protein</fullName>
    </submittedName>
</protein>
<evidence type="ECO:0000313" key="1">
    <source>
        <dbReference type="EMBL" id="CAJ1956780.1"/>
    </source>
</evidence>
<evidence type="ECO:0000313" key="2">
    <source>
        <dbReference type="Proteomes" id="UP001189624"/>
    </source>
</evidence>
<organism evidence="1 2">
    <name type="scientific">Sphenostylis stenocarpa</name>
    <dbReference type="NCBI Taxonomy" id="92480"/>
    <lineage>
        <taxon>Eukaryota</taxon>
        <taxon>Viridiplantae</taxon>
        <taxon>Streptophyta</taxon>
        <taxon>Embryophyta</taxon>
        <taxon>Tracheophyta</taxon>
        <taxon>Spermatophyta</taxon>
        <taxon>Magnoliopsida</taxon>
        <taxon>eudicotyledons</taxon>
        <taxon>Gunneridae</taxon>
        <taxon>Pentapetalae</taxon>
        <taxon>rosids</taxon>
        <taxon>fabids</taxon>
        <taxon>Fabales</taxon>
        <taxon>Fabaceae</taxon>
        <taxon>Papilionoideae</taxon>
        <taxon>50 kb inversion clade</taxon>
        <taxon>NPAAA clade</taxon>
        <taxon>indigoferoid/millettioid clade</taxon>
        <taxon>Phaseoleae</taxon>
        <taxon>Sphenostylis</taxon>
    </lineage>
</organism>
<dbReference type="Gramene" id="rna-AYBTSS11_LOCUS16848">
    <property type="protein sequence ID" value="CAJ1956780.1"/>
    <property type="gene ID" value="gene-AYBTSS11_LOCUS16848"/>
</dbReference>
<name>A0AA86SMF3_9FABA</name>
<dbReference type="AlphaFoldDB" id="A0AA86SMF3"/>
<proteinExistence type="predicted"/>
<reference evidence="1" key="1">
    <citation type="submission" date="2023-10" db="EMBL/GenBank/DDBJ databases">
        <authorList>
            <person name="Domelevo Entfellner J.-B."/>
        </authorList>
    </citation>
    <scope>NUCLEOTIDE SEQUENCE</scope>
</reference>